<name>A0ACC2A9K5_DIPCM</name>
<dbReference type="EMBL" id="CM055114">
    <property type="protein sequence ID" value="KAJ7514166.1"/>
    <property type="molecule type" value="Genomic_DNA"/>
</dbReference>
<accession>A0ACC2A9K5</accession>
<keyword evidence="2" id="KW-1185">Reference proteome</keyword>
<protein>
    <submittedName>
        <fullName evidence="1">Uncharacterized protein</fullName>
    </submittedName>
</protein>
<comment type="caution">
    <text evidence="1">The sequence shown here is derived from an EMBL/GenBank/DDBJ whole genome shotgun (WGS) entry which is preliminary data.</text>
</comment>
<reference evidence="2" key="1">
    <citation type="journal article" date="2024" name="Proc. Natl. Acad. Sci. U.S.A.">
        <title>Extraordinary preservation of gene collinearity over three hundred million years revealed in homosporous lycophytes.</title>
        <authorList>
            <person name="Li C."/>
            <person name="Wickell D."/>
            <person name="Kuo L.Y."/>
            <person name="Chen X."/>
            <person name="Nie B."/>
            <person name="Liao X."/>
            <person name="Peng D."/>
            <person name="Ji J."/>
            <person name="Jenkins J."/>
            <person name="Williams M."/>
            <person name="Shu S."/>
            <person name="Plott C."/>
            <person name="Barry K."/>
            <person name="Rajasekar S."/>
            <person name="Grimwood J."/>
            <person name="Han X."/>
            <person name="Sun S."/>
            <person name="Hou Z."/>
            <person name="He W."/>
            <person name="Dai G."/>
            <person name="Sun C."/>
            <person name="Schmutz J."/>
            <person name="Leebens-Mack J.H."/>
            <person name="Li F.W."/>
            <person name="Wang L."/>
        </authorList>
    </citation>
    <scope>NUCLEOTIDE SEQUENCE [LARGE SCALE GENOMIC DNA]</scope>
    <source>
        <strain evidence="2">cv. PW_Plant_1</strain>
    </source>
</reference>
<proteinExistence type="predicted"/>
<evidence type="ECO:0000313" key="1">
    <source>
        <dbReference type="EMBL" id="KAJ7514166.1"/>
    </source>
</evidence>
<sequence>MAVHFKFRSAVDYDSILIDDQFISVANLKDRIIEQKNLGKSTDFKLVITDAQSGEEYDESFLVPRNASVIIKRVPATRAMSTLQVNENSKSSAEDETIGDKEKSLTSSMQPLALLKEEIDSMDEFGLDLYAIPEPFLTKSDVDEKSKLSAQCTKTASEWQRQTQDSTATGQGYARAGYCMGLARGRAYLRSAPPTGYVCHRCGQPGHFIQHCPTNGDTAYDMRREKLPIGIRRTRLKVDEEDPSILPEVSVGLMQPDEFVFAKEADAFCSLRSTLRDLPPELRCSLCQEIFNEAVMIPCCHYSFCDKCIRQELISKAKCPQCGSAKLKSDDLLPNIALRQAINRFLDLQDSGADEANKQHQVPGSDAAVDLEVPAAAISRLQIELRRPSASSSAPSETDAVKTETKVITTDIHHDQSATLEAKQALPTIEPLIKHGGSKVIEASTRKEEENLADAHPPVMKDVSGSVKVQNKKPVIDVLGGGTGPPSFKEAEGVALESEISKGRRKKKRTRQMPADGIAEYVGPGKSRKGDRYCYACGSPEHLARDCTEFAGPYTFHPGNFPPGKCGPIPVGGIPPYGAEMFWHGQYIPPPAHPFPIGYGDGMYGPPGPAMHFDVPVMPPGPFVPPYMPPFYQGPPMHSHSPYMGSGMPAMVGQAERPLTREEFLELQERERRRRLMEESQEREWVQDRSFVKEVMQNARHEPSIVEPRVHCATASAQHQSQLHRRELDRDSVRNYSDDNDFSRSKSGKNVRKLLTERLGDNEANWRPSNLSKDDFSSYDDMKSHKPHADNQSHFRRSLSFDEEGSRYHKRVSVDNEHDSDLENDVDYCYSRQETKKSRESMHGKHSKYSNSKRVDIRTEITNRGDDHSTYQKDKKNVNDSSEQFSHSECKKATGSVKHDHPKLKELRGKRNDHYDHALDEDGTWDTEVPKRKKHHSRSKSTIDMDGVDHELDARVKRKKKHSKKHHEASSETAKESKMDYTFDVLAHRYKSKYDLHLIDPPLDDSLEDSRWQLDSGLDEVELCHTHCSQHKHHHSG</sequence>
<organism evidence="1 2">
    <name type="scientific">Diphasiastrum complanatum</name>
    <name type="common">Issler's clubmoss</name>
    <name type="synonym">Lycopodium complanatum</name>
    <dbReference type="NCBI Taxonomy" id="34168"/>
    <lineage>
        <taxon>Eukaryota</taxon>
        <taxon>Viridiplantae</taxon>
        <taxon>Streptophyta</taxon>
        <taxon>Embryophyta</taxon>
        <taxon>Tracheophyta</taxon>
        <taxon>Lycopodiopsida</taxon>
        <taxon>Lycopodiales</taxon>
        <taxon>Lycopodiaceae</taxon>
        <taxon>Lycopodioideae</taxon>
        <taxon>Diphasiastrum</taxon>
    </lineage>
</organism>
<gene>
    <name evidence="1" type="ORF">O6H91_23G031200</name>
</gene>
<dbReference type="Proteomes" id="UP001162992">
    <property type="component" value="Chromosome 23"/>
</dbReference>
<evidence type="ECO:0000313" key="2">
    <source>
        <dbReference type="Proteomes" id="UP001162992"/>
    </source>
</evidence>